<dbReference type="GO" id="GO:0005681">
    <property type="term" value="C:spliceosomal complex"/>
    <property type="evidence" value="ECO:0007669"/>
    <property type="project" value="UniProtKB-KW"/>
</dbReference>
<keyword evidence="4" id="KW-0508">mRNA splicing</keyword>
<feature type="domain" description="Tudor" evidence="10">
    <location>
        <begin position="132"/>
        <end position="191"/>
    </location>
</feature>
<evidence type="ECO:0000259" key="10">
    <source>
        <dbReference type="PROSITE" id="PS50304"/>
    </source>
</evidence>
<dbReference type="PANTHER" id="PTHR13681">
    <property type="entry name" value="SURVIVAL OF MOTOR NEURON-RELATED-SPLICING FACTOR 30-RELATED"/>
    <property type="match status" value="1"/>
</dbReference>
<dbReference type="GO" id="GO:0005737">
    <property type="term" value="C:cytoplasm"/>
    <property type="evidence" value="ECO:0007669"/>
    <property type="project" value="InterPro"/>
</dbReference>
<keyword evidence="4" id="KW-0747">Spliceosome</keyword>
<organism evidence="11 12">
    <name type="scientific">Chlamydomonas eustigma</name>
    <dbReference type="NCBI Taxonomy" id="1157962"/>
    <lineage>
        <taxon>Eukaryota</taxon>
        <taxon>Viridiplantae</taxon>
        <taxon>Chlorophyta</taxon>
        <taxon>core chlorophytes</taxon>
        <taxon>Chlorophyceae</taxon>
        <taxon>CS clade</taxon>
        <taxon>Chlamydomonadales</taxon>
        <taxon>Chlamydomonadaceae</taxon>
        <taxon>Chlamydomonas</taxon>
    </lineage>
</organism>
<evidence type="ECO:0000256" key="1">
    <source>
        <dbReference type="ARBA" id="ARBA00004324"/>
    </source>
</evidence>
<dbReference type="GO" id="GO:0003723">
    <property type="term" value="F:RNA binding"/>
    <property type="evidence" value="ECO:0007669"/>
    <property type="project" value="InterPro"/>
</dbReference>
<name>A0A250X9U4_9CHLO</name>
<evidence type="ECO:0000256" key="4">
    <source>
        <dbReference type="ARBA" id="ARBA00022728"/>
    </source>
</evidence>
<dbReference type="Pfam" id="PF06003">
    <property type="entry name" value="SMN_Tudor"/>
    <property type="match status" value="1"/>
</dbReference>
<evidence type="ECO:0000256" key="7">
    <source>
        <dbReference type="ARBA" id="ARBA00041083"/>
    </source>
</evidence>
<dbReference type="PROSITE" id="PS50304">
    <property type="entry name" value="TUDOR"/>
    <property type="match status" value="1"/>
</dbReference>
<protein>
    <recommendedName>
        <fullName evidence="7">Survival of motor neuron-related-splicing factor 30</fullName>
    </recommendedName>
    <alternativeName>
        <fullName evidence="8">Survival motor neuron domain-containing protein 1</fullName>
    </alternativeName>
</protein>
<dbReference type="InterPro" id="IPR002999">
    <property type="entry name" value="Tudor"/>
</dbReference>
<dbReference type="GO" id="GO:0015030">
    <property type="term" value="C:Cajal body"/>
    <property type="evidence" value="ECO:0007669"/>
    <property type="project" value="UniProtKB-SubCell"/>
</dbReference>
<comment type="similarity">
    <text evidence="3">Belongs to the SMN family.</text>
</comment>
<accession>A0A250X9U4</accession>
<comment type="subcellular location">
    <subcellularLocation>
        <location evidence="1">Nucleus speckle</location>
    </subcellularLocation>
    <subcellularLocation>
        <location evidence="2">Nucleus</location>
        <location evidence="2">Cajal body</location>
    </subcellularLocation>
</comment>
<dbReference type="GO" id="GO:0016607">
    <property type="term" value="C:nuclear speck"/>
    <property type="evidence" value="ECO:0007669"/>
    <property type="project" value="UniProtKB-SubCell"/>
</dbReference>
<dbReference type="AlphaFoldDB" id="A0A250X9U4"/>
<sequence>MAEGETSYEELQGNLREYKSQLQQVEDLLLGDPENEELTEMYNSLTEVIQLTQDLLKDAAEQHTSVGTSGIATPQVASSSGSAHALGAAALTTARIVTPPMLNLPSILPASVAEQIRKAQVRAAILGQADAAWAIGAKCQAVYSADGKFYNATVEAVTLAGKFVVAFDGYTDKEEVDLSGIRPMPEPTEVYQGVAAPKRKRVEDQPVVTEIPLWLQIKETDDEKTKARKKKLLKSMKSKMRFQNMDMAQKSKQDSWQSFLQGKGSKKKAGFFTSAKRESIFKVPDGEGGKVGVVGSGKGLTEYAKQGKHQFNLEE</sequence>
<dbReference type="Gene3D" id="2.30.30.140">
    <property type="match status" value="1"/>
</dbReference>
<reference evidence="11 12" key="1">
    <citation type="submission" date="2017-08" db="EMBL/GenBank/DDBJ databases">
        <title>Acidophilic green algal genome provides insights into adaptation to an acidic environment.</title>
        <authorList>
            <person name="Hirooka S."/>
            <person name="Hirose Y."/>
            <person name="Kanesaki Y."/>
            <person name="Higuchi S."/>
            <person name="Fujiwara T."/>
            <person name="Onuma R."/>
            <person name="Era A."/>
            <person name="Ohbayashi R."/>
            <person name="Uzuka A."/>
            <person name="Nozaki H."/>
            <person name="Yoshikawa H."/>
            <person name="Miyagishima S.Y."/>
        </authorList>
    </citation>
    <scope>NUCLEOTIDE SEQUENCE [LARGE SCALE GENOMIC DNA]</scope>
    <source>
        <strain evidence="11 12">NIES-2499</strain>
    </source>
</reference>
<comment type="function">
    <text evidence="6">Involved in spliceosome assembly.</text>
</comment>
<keyword evidence="12" id="KW-1185">Reference proteome</keyword>
<dbReference type="GO" id="GO:0006397">
    <property type="term" value="P:mRNA processing"/>
    <property type="evidence" value="ECO:0007669"/>
    <property type="project" value="InterPro"/>
</dbReference>
<dbReference type="OrthoDB" id="79171at2759"/>
<dbReference type="SMART" id="SM00333">
    <property type="entry name" value="TUDOR"/>
    <property type="match status" value="1"/>
</dbReference>
<comment type="caution">
    <text evidence="11">The sequence shown here is derived from an EMBL/GenBank/DDBJ whole genome shotgun (WGS) entry which is preliminary data.</text>
</comment>
<evidence type="ECO:0000256" key="3">
    <source>
        <dbReference type="ARBA" id="ARBA00005371"/>
    </source>
</evidence>
<evidence type="ECO:0000313" key="11">
    <source>
        <dbReference type="EMBL" id="GAX79816.1"/>
    </source>
</evidence>
<evidence type="ECO:0000256" key="5">
    <source>
        <dbReference type="ARBA" id="ARBA00023242"/>
    </source>
</evidence>
<keyword evidence="4" id="KW-0507">mRNA processing</keyword>
<feature type="coiled-coil region" evidence="9">
    <location>
        <begin position="1"/>
        <end position="28"/>
    </location>
</feature>
<dbReference type="EMBL" id="BEGY01000046">
    <property type="protein sequence ID" value="GAX79816.1"/>
    <property type="molecule type" value="Genomic_DNA"/>
</dbReference>
<keyword evidence="9" id="KW-0175">Coiled coil</keyword>
<dbReference type="STRING" id="1157962.A0A250X9U4"/>
<dbReference type="PANTHER" id="PTHR13681:SF26">
    <property type="entry name" value="SURVIVAL OF MOTOR NEURON-RELATED-SPLICING FACTOR 30"/>
    <property type="match status" value="1"/>
</dbReference>
<dbReference type="SUPFAM" id="SSF63748">
    <property type="entry name" value="Tudor/PWWP/MBT"/>
    <property type="match status" value="1"/>
</dbReference>
<dbReference type="InterPro" id="IPR010304">
    <property type="entry name" value="SMN_Tudor"/>
</dbReference>
<keyword evidence="5" id="KW-0539">Nucleus</keyword>
<gene>
    <name evidence="11" type="ORF">CEUSTIGMA_g7256.t1</name>
</gene>
<dbReference type="Proteomes" id="UP000232323">
    <property type="component" value="Unassembled WGS sequence"/>
</dbReference>
<evidence type="ECO:0000256" key="6">
    <source>
        <dbReference type="ARBA" id="ARBA00037618"/>
    </source>
</evidence>
<evidence type="ECO:0000256" key="2">
    <source>
        <dbReference type="ARBA" id="ARBA00004408"/>
    </source>
</evidence>
<evidence type="ECO:0000313" key="12">
    <source>
        <dbReference type="Proteomes" id="UP000232323"/>
    </source>
</evidence>
<evidence type="ECO:0000256" key="8">
    <source>
        <dbReference type="ARBA" id="ARBA00042567"/>
    </source>
</evidence>
<proteinExistence type="inferred from homology"/>
<evidence type="ECO:0000256" key="9">
    <source>
        <dbReference type="SAM" id="Coils"/>
    </source>
</evidence>